<proteinExistence type="predicted"/>
<dbReference type="InParanoid" id="A0A7E5W7W7"/>
<accession>A0A7E5W7W7</accession>
<protein>
    <submittedName>
        <fullName evidence="2">Uncharacterized protein LOC113500209</fullName>
    </submittedName>
</protein>
<sequence length="292" mass="31237">MPSSSVFRSKCTPGQKIPKPDRCNVCDCDEGHIVCTNFECRPLHKPSSAENATTVTDGETTTNKETAVEDEATTVTEAVLDEGIVINTRFAEDDSSSEDEMSAEDAVDEKPAVAAVPIFKGPSTYRETATDKEAIADKEGAIEKGAIADRGSIIDQETTTVKGTTATQVNVIYKVNTKGEGTAINKKPSIEGRFGVDEEVATGVAEDLKECEADVYIPPPPPPLDCNKCVCVNHQVLCSMDSCNEDVPGSYIFLSSPLCPTAWHRPPPNPSTILCSGPHGTSMLENVKIILD</sequence>
<gene>
    <name evidence="2" type="primary">LOC113500209</name>
</gene>
<reference evidence="2" key="1">
    <citation type="submission" date="2025-08" db="UniProtKB">
        <authorList>
            <consortium name="RefSeq"/>
        </authorList>
    </citation>
    <scope>IDENTIFICATION</scope>
</reference>
<evidence type="ECO:0000313" key="2">
    <source>
        <dbReference type="RefSeq" id="XP_026736719.1"/>
    </source>
</evidence>
<keyword evidence="1" id="KW-1185">Reference proteome</keyword>
<dbReference type="Proteomes" id="UP000322000">
    <property type="component" value="Chromosome 13"/>
</dbReference>
<dbReference type="RefSeq" id="XP_026736719.1">
    <property type="nucleotide sequence ID" value="XM_026880918.1"/>
</dbReference>
<name>A0A7E5W7W7_TRINI</name>
<dbReference type="AlphaFoldDB" id="A0A7E5W7W7"/>
<dbReference type="KEGG" id="tnl:113500209"/>
<evidence type="ECO:0000313" key="1">
    <source>
        <dbReference type="Proteomes" id="UP000322000"/>
    </source>
</evidence>
<dbReference type="GeneID" id="113500209"/>
<organism evidence="1 2">
    <name type="scientific">Trichoplusia ni</name>
    <name type="common">Cabbage looper</name>
    <dbReference type="NCBI Taxonomy" id="7111"/>
    <lineage>
        <taxon>Eukaryota</taxon>
        <taxon>Metazoa</taxon>
        <taxon>Ecdysozoa</taxon>
        <taxon>Arthropoda</taxon>
        <taxon>Hexapoda</taxon>
        <taxon>Insecta</taxon>
        <taxon>Pterygota</taxon>
        <taxon>Neoptera</taxon>
        <taxon>Endopterygota</taxon>
        <taxon>Lepidoptera</taxon>
        <taxon>Glossata</taxon>
        <taxon>Ditrysia</taxon>
        <taxon>Noctuoidea</taxon>
        <taxon>Noctuidae</taxon>
        <taxon>Plusiinae</taxon>
        <taxon>Trichoplusia</taxon>
    </lineage>
</organism>